<dbReference type="InterPro" id="IPR047817">
    <property type="entry name" value="ABC2_TM_bact-type"/>
</dbReference>
<evidence type="ECO:0000313" key="7">
    <source>
        <dbReference type="EMBL" id="AFK86387.1"/>
    </source>
</evidence>
<keyword evidence="4 5" id="KW-0472">Membrane</keyword>
<feature type="transmembrane region" description="Helical" evidence="5">
    <location>
        <begin position="155"/>
        <end position="180"/>
    </location>
</feature>
<gene>
    <name evidence="7" type="ordered locus">Tsac_1380</name>
</gene>
<keyword evidence="8" id="KW-1185">Reference proteome</keyword>
<keyword evidence="5" id="KW-0813">Transport</keyword>
<protein>
    <recommendedName>
        <fullName evidence="5">Transport permease protein</fullName>
    </recommendedName>
</protein>
<keyword evidence="2 5" id="KW-0812">Transmembrane</keyword>
<dbReference type="PATRIC" id="fig|1094508.3.peg.1397"/>
<feature type="transmembrane region" description="Helical" evidence="5">
    <location>
        <begin position="45"/>
        <end position="67"/>
    </location>
</feature>
<dbReference type="InterPro" id="IPR051784">
    <property type="entry name" value="Nod_factor_ABC_transporter"/>
</dbReference>
<dbReference type="BioCyc" id="TSAC1094508:GLMA-1402-MONOMER"/>
<dbReference type="RefSeq" id="WP_014758261.1">
    <property type="nucleotide sequence ID" value="NC_017992.1"/>
</dbReference>
<dbReference type="EMBL" id="CP003184">
    <property type="protein sequence ID" value="AFK86387.1"/>
    <property type="molecule type" value="Genomic_DNA"/>
</dbReference>
<evidence type="ECO:0000256" key="5">
    <source>
        <dbReference type="RuleBase" id="RU361157"/>
    </source>
</evidence>
<dbReference type="GO" id="GO:0140359">
    <property type="term" value="F:ABC-type transporter activity"/>
    <property type="evidence" value="ECO:0007669"/>
    <property type="project" value="InterPro"/>
</dbReference>
<keyword evidence="5" id="KW-1003">Cell membrane</keyword>
<name>I3VV42_THESW</name>
<sequence>MKDTTIIPANERELKNRISFDTAIENMLTFAYRTLLKTVYNPESLLDVTLMPILFTLMFTYLFGGAISGNIESYLPIIIPGILIQTCITSSGNAGTQLREDIDKSIFNRFKSMPIARISPLAGVLTADLLRYAIAGAIVFTVGAIIGYRPSFLKVVVSIEFMMFVGWCLSWLFAFVALTAKSVSSASMYAMLIMFPLTFLSNAFVPTKTMPKVVRYFAEHINPVSKAITAVREILGNGTIGTDFWIALIGTFTIFIVSVPLTLWAYNRNM</sequence>
<feature type="transmembrane region" description="Helical" evidence="5">
    <location>
        <begin position="186"/>
        <end position="205"/>
    </location>
</feature>
<comment type="caution">
    <text evidence="5">Lacks conserved residue(s) required for the propagation of feature annotation.</text>
</comment>
<dbReference type="Pfam" id="PF01061">
    <property type="entry name" value="ABC2_membrane"/>
    <property type="match status" value="1"/>
</dbReference>
<feature type="transmembrane region" description="Helical" evidence="5">
    <location>
        <begin position="244"/>
        <end position="266"/>
    </location>
</feature>
<dbReference type="InterPro" id="IPR013525">
    <property type="entry name" value="ABC2_TM"/>
</dbReference>
<dbReference type="PANTHER" id="PTHR43229:SF2">
    <property type="entry name" value="NODULATION PROTEIN J"/>
    <property type="match status" value="1"/>
</dbReference>
<feature type="transmembrane region" description="Helical" evidence="5">
    <location>
        <begin position="129"/>
        <end position="148"/>
    </location>
</feature>
<reference evidence="7 8" key="1">
    <citation type="journal article" date="2014" name="Appl. Environ. Microbiol.">
        <title>Profile of Secreted Hydrolases, Associated Proteins, and SlpA in Thermoanaerobacterium saccharolyticum during the Degradation of Hemicellulose.</title>
        <authorList>
            <person name="Currie D.H."/>
            <person name="Guss A.M."/>
            <person name="Herring C.D."/>
            <person name="Giannone R.J."/>
            <person name="Johnson C.M."/>
            <person name="Lankford P.K."/>
            <person name="Brown S.D."/>
            <person name="Hettich R.L."/>
            <person name="Lynd L.R."/>
        </authorList>
    </citation>
    <scope>NUCLEOTIDE SEQUENCE [LARGE SCALE GENOMIC DNA]</scope>
    <source>
        <strain evidence="8">DSM 8691 / JW/SL-YS485</strain>
    </source>
</reference>
<comment type="similarity">
    <text evidence="5">Belongs to the ABC-2 integral membrane protein family.</text>
</comment>
<dbReference type="PANTHER" id="PTHR43229">
    <property type="entry name" value="NODULATION PROTEIN J"/>
    <property type="match status" value="1"/>
</dbReference>
<keyword evidence="3 5" id="KW-1133">Transmembrane helix</keyword>
<dbReference type="PROSITE" id="PS51012">
    <property type="entry name" value="ABC_TM2"/>
    <property type="match status" value="1"/>
</dbReference>
<dbReference type="InterPro" id="IPR000412">
    <property type="entry name" value="ABC_2_transport"/>
</dbReference>
<evidence type="ECO:0000256" key="2">
    <source>
        <dbReference type="ARBA" id="ARBA00022692"/>
    </source>
</evidence>
<evidence type="ECO:0000256" key="4">
    <source>
        <dbReference type="ARBA" id="ARBA00023136"/>
    </source>
</evidence>
<accession>I3VV42</accession>
<dbReference type="AlphaFoldDB" id="I3VV42"/>
<dbReference type="GO" id="GO:0043190">
    <property type="term" value="C:ATP-binding cassette (ABC) transporter complex"/>
    <property type="evidence" value="ECO:0007669"/>
    <property type="project" value="InterPro"/>
</dbReference>
<organism evidence="7 8">
    <name type="scientific">Thermoanaerobacterium saccharolyticum (strain DSM 8691 / JW/SL-YS485)</name>
    <dbReference type="NCBI Taxonomy" id="1094508"/>
    <lineage>
        <taxon>Bacteria</taxon>
        <taxon>Bacillati</taxon>
        <taxon>Bacillota</taxon>
        <taxon>Clostridia</taxon>
        <taxon>Thermoanaerobacterales</taxon>
        <taxon>Thermoanaerobacteraceae</taxon>
        <taxon>Thermoanaerobacterium</taxon>
    </lineage>
</organism>
<comment type="subcellular location">
    <subcellularLocation>
        <location evidence="5">Cell membrane</location>
        <topology evidence="5">Multi-pass membrane protein</topology>
    </subcellularLocation>
    <subcellularLocation>
        <location evidence="1">Membrane</location>
        <topology evidence="1">Multi-pass membrane protein</topology>
    </subcellularLocation>
</comment>
<dbReference type="KEGG" id="tsh:Tsac_1380"/>
<dbReference type="eggNOG" id="COG0842">
    <property type="taxonomic scope" value="Bacteria"/>
</dbReference>
<evidence type="ECO:0000313" key="8">
    <source>
        <dbReference type="Proteomes" id="UP000006178"/>
    </source>
</evidence>
<dbReference type="PIRSF" id="PIRSF006648">
    <property type="entry name" value="DrrB"/>
    <property type="match status" value="1"/>
</dbReference>
<proteinExistence type="inferred from homology"/>
<evidence type="ECO:0000256" key="1">
    <source>
        <dbReference type="ARBA" id="ARBA00004141"/>
    </source>
</evidence>
<evidence type="ECO:0000259" key="6">
    <source>
        <dbReference type="PROSITE" id="PS51012"/>
    </source>
</evidence>
<feature type="domain" description="ABC transmembrane type-2" evidence="6">
    <location>
        <begin position="43"/>
        <end position="269"/>
    </location>
</feature>
<dbReference type="STRING" id="1094508.Tsac_1380"/>
<dbReference type="Proteomes" id="UP000006178">
    <property type="component" value="Chromosome"/>
</dbReference>
<evidence type="ECO:0000256" key="3">
    <source>
        <dbReference type="ARBA" id="ARBA00022989"/>
    </source>
</evidence>